<evidence type="ECO:0000313" key="2">
    <source>
        <dbReference type="Proteomes" id="UP000544331"/>
    </source>
</evidence>
<reference evidence="1 2" key="1">
    <citation type="submission" date="2020-05" db="EMBL/GenBank/DDBJ databases">
        <title>Identification and distribution of gene clusters putatively required for synthesis of sphingolipid metabolism inhibitors in phylogenetically diverse species of the filamentous fungus Fusarium.</title>
        <authorList>
            <person name="Kim H.-S."/>
            <person name="Busman M."/>
            <person name="Brown D.W."/>
            <person name="Divon H."/>
            <person name="Uhlig S."/>
            <person name="Proctor R.H."/>
        </authorList>
    </citation>
    <scope>NUCLEOTIDE SEQUENCE [LARGE SCALE GENOMIC DNA]</scope>
    <source>
        <strain evidence="1 2">NRRL 66235</strain>
    </source>
</reference>
<gene>
    <name evidence="1" type="ORF">FMUND_7372</name>
</gene>
<name>A0A8H5YL03_9HYPO</name>
<dbReference type="EMBL" id="JAAOAN010000240">
    <property type="protein sequence ID" value="KAF5714528.1"/>
    <property type="molecule type" value="Genomic_DNA"/>
</dbReference>
<keyword evidence="2" id="KW-1185">Reference proteome</keyword>
<sequence length="307" mass="34305">MSCQSHFPNTWATIGRSLTTPNPRLQAATGHSNISVAQTAFPATSSIIQRWGDFNFDGLHESYGDLLDDFHVPVVVDEQPLIAASSLTEMKKAFAGHIVPRLRQPIATGVALLASRCSEACRDVSVLTDEHLAQGRRSALSFVTSDDEHLAVSCAYTSNQWDSRELEEGENHQPYPLLRLATYCHDVGTRYGFIFSDHELVVARVSGTPSAGLIEWQSIPWEAAGPGVLTVNLSLFLMVMMAMHDSHRPILPHLYPFPVNFWYYFQNVDGDWVTRHHLSRREVYHNLPGAITQLPNDVPFEDAHITE</sequence>
<proteinExistence type="predicted"/>
<organism evidence="1 2">
    <name type="scientific">Fusarium mundagurra</name>
    <dbReference type="NCBI Taxonomy" id="1567541"/>
    <lineage>
        <taxon>Eukaryota</taxon>
        <taxon>Fungi</taxon>
        <taxon>Dikarya</taxon>
        <taxon>Ascomycota</taxon>
        <taxon>Pezizomycotina</taxon>
        <taxon>Sordariomycetes</taxon>
        <taxon>Hypocreomycetidae</taxon>
        <taxon>Hypocreales</taxon>
        <taxon>Nectriaceae</taxon>
        <taxon>Fusarium</taxon>
        <taxon>Fusarium fujikuroi species complex</taxon>
    </lineage>
</organism>
<protein>
    <submittedName>
        <fullName evidence="1">Uncharacterized protein</fullName>
    </submittedName>
</protein>
<dbReference type="Proteomes" id="UP000544331">
    <property type="component" value="Unassembled WGS sequence"/>
</dbReference>
<accession>A0A8H5YL03</accession>
<dbReference type="AlphaFoldDB" id="A0A8H5YL03"/>
<evidence type="ECO:0000313" key="1">
    <source>
        <dbReference type="EMBL" id="KAF5714528.1"/>
    </source>
</evidence>
<dbReference type="OrthoDB" id="4367324at2759"/>
<comment type="caution">
    <text evidence="1">The sequence shown here is derived from an EMBL/GenBank/DDBJ whole genome shotgun (WGS) entry which is preliminary data.</text>
</comment>